<evidence type="ECO:0000256" key="4">
    <source>
        <dbReference type="ARBA" id="ARBA00022884"/>
    </source>
</evidence>
<evidence type="ECO:0000256" key="2">
    <source>
        <dbReference type="ARBA" id="ARBA00022555"/>
    </source>
</evidence>
<dbReference type="PROSITE" id="PS01195">
    <property type="entry name" value="PEPT_TRNA_HYDROL_1"/>
    <property type="match status" value="1"/>
</dbReference>
<evidence type="ECO:0000313" key="12">
    <source>
        <dbReference type="Proteomes" id="UP000186156"/>
    </source>
</evidence>
<dbReference type="EC" id="3.1.1.29" evidence="1 8"/>
<evidence type="ECO:0000256" key="3">
    <source>
        <dbReference type="ARBA" id="ARBA00022801"/>
    </source>
</evidence>
<feature type="binding site" evidence="8">
    <location>
        <position position="66"/>
    </location>
    <ligand>
        <name>tRNA</name>
        <dbReference type="ChEBI" id="CHEBI:17843"/>
    </ligand>
</feature>
<dbReference type="FunFam" id="3.40.50.1470:FF:000001">
    <property type="entry name" value="Peptidyl-tRNA hydrolase"/>
    <property type="match status" value="1"/>
</dbReference>
<feature type="site" description="Discriminates between blocked and unblocked aminoacyl-tRNA" evidence="8">
    <location>
        <position position="9"/>
    </location>
</feature>
<dbReference type="SUPFAM" id="SSF53178">
    <property type="entry name" value="Peptidyl-tRNA hydrolase-like"/>
    <property type="match status" value="1"/>
</dbReference>
<proteinExistence type="inferred from homology"/>
<dbReference type="Proteomes" id="UP000186156">
    <property type="component" value="Unassembled WGS sequence"/>
</dbReference>
<reference evidence="12" key="1">
    <citation type="submission" date="2017-01" db="EMBL/GenBank/DDBJ databases">
        <authorList>
            <person name="Varghese N."/>
            <person name="Submissions S."/>
        </authorList>
    </citation>
    <scope>NUCLEOTIDE SEQUENCE [LARGE SCALE GENOMIC DNA]</scope>
    <source>
        <strain evidence="12">DSM 16176</strain>
    </source>
</reference>
<sequence>MKVIVGLGNPGREYERTRHNAGFMAVDILADRLGARVDQADFHALVGDARYAGEKVLLVKPHTYMNVSGLCVSELVRYYRLDPANDLLVLYDDMDFPPGVVRLKAQGSAGGHNGIKSIIESLGAETFGRIRIGIGRPPKGAPIVPYVLGAFSPEEEPHIRRALETAAEAALYAIERGFAEAMTRYNAAARA</sequence>
<dbReference type="InterPro" id="IPR001328">
    <property type="entry name" value="Pept_tRNA_hydro"/>
</dbReference>
<keyword evidence="12" id="KW-1185">Reference proteome</keyword>
<dbReference type="RefSeq" id="WP_076346754.1">
    <property type="nucleotide sequence ID" value="NZ_FTOO01000005.1"/>
</dbReference>
<evidence type="ECO:0000256" key="5">
    <source>
        <dbReference type="ARBA" id="ARBA00038063"/>
    </source>
</evidence>
<accession>A0A1N7MIN9</accession>
<feature type="site" description="Stabilizes the basic form of H active site to accept a proton" evidence="8">
    <location>
        <position position="92"/>
    </location>
</feature>
<feature type="binding site" evidence="8">
    <location>
        <position position="14"/>
    </location>
    <ligand>
        <name>tRNA</name>
        <dbReference type="ChEBI" id="CHEBI:17843"/>
    </ligand>
</feature>
<dbReference type="CDD" id="cd00462">
    <property type="entry name" value="PTH"/>
    <property type="match status" value="1"/>
</dbReference>
<comment type="subcellular location">
    <subcellularLocation>
        <location evidence="8">Cytoplasm</location>
    </subcellularLocation>
</comment>
<gene>
    <name evidence="8" type="primary">pth</name>
    <name evidence="11" type="ORF">SAMN05421799_105179</name>
</gene>
<keyword evidence="4 8" id="KW-0694">RNA-binding</keyword>
<dbReference type="GO" id="GO:0005737">
    <property type="term" value="C:cytoplasm"/>
    <property type="evidence" value="ECO:0007669"/>
    <property type="project" value="UniProtKB-SubCell"/>
</dbReference>
<dbReference type="GO" id="GO:0004045">
    <property type="term" value="F:peptidyl-tRNA hydrolase activity"/>
    <property type="evidence" value="ECO:0007669"/>
    <property type="project" value="UniProtKB-UniRule"/>
</dbReference>
<keyword evidence="2 8" id="KW-0820">tRNA-binding</keyword>
<dbReference type="GO" id="GO:0006515">
    <property type="term" value="P:protein quality control for misfolded or incompletely synthesized proteins"/>
    <property type="evidence" value="ECO:0007669"/>
    <property type="project" value="UniProtKB-UniRule"/>
</dbReference>
<dbReference type="STRING" id="252246.SAMN05421799_105179"/>
<comment type="subunit">
    <text evidence="8">Monomer.</text>
</comment>
<evidence type="ECO:0000256" key="10">
    <source>
        <dbReference type="RuleBase" id="RU004320"/>
    </source>
</evidence>
<dbReference type="GO" id="GO:0072344">
    <property type="term" value="P:rescue of stalled ribosome"/>
    <property type="evidence" value="ECO:0007669"/>
    <property type="project" value="UniProtKB-UniRule"/>
</dbReference>
<dbReference type="PANTHER" id="PTHR17224:SF1">
    <property type="entry name" value="PEPTIDYL-TRNA HYDROLASE"/>
    <property type="match status" value="1"/>
</dbReference>
<comment type="function">
    <text evidence="8">Catalyzes the release of premature peptidyl moieties from peptidyl-tRNA molecules trapped in stalled 50S ribosomal subunits, and thus maintains levels of free tRNAs and 50S ribosomes.</text>
</comment>
<keyword evidence="8" id="KW-0963">Cytoplasm</keyword>
<evidence type="ECO:0000256" key="8">
    <source>
        <dbReference type="HAMAP-Rule" id="MF_00083"/>
    </source>
</evidence>
<dbReference type="GO" id="GO:0000049">
    <property type="term" value="F:tRNA binding"/>
    <property type="evidence" value="ECO:0007669"/>
    <property type="project" value="UniProtKB-UniRule"/>
</dbReference>
<feature type="binding site" evidence="8">
    <location>
        <position position="64"/>
    </location>
    <ligand>
        <name>tRNA</name>
        <dbReference type="ChEBI" id="CHEBI:17843"/>
    </ligand>
</feature>
<dbReference type="Gene3D" id="3.40.50.1470">
    <property type="entry name" value="Peptidyl-tRNA hydrolase"/>
    <property type="match status" value="1"/>
</dbReference>
<dbReference type="HAMAP" id="MF_00083">
    <property type="entry name" value="Pept_tRNA_hydro_bact"/>
    <property type="match status" value="1"/>
</dbReference>
<evidence type="ECO:0000256" key="9">
    <source>
        <dbReference type="RuleBase" id="RU000673"/>
    </source>
</evidence>
<dbReference type="InterPro" id="IPR036416">
    <property type="entry name" value="Pept_tRNA_hydro_sf"/>
</dbReference>
<dbReference type="OrthoDB" id="9800507at2"/>
<organism evidence="11 12">
    <name type="scientific">Alicyclobacillus vulcanalis</name>
    <dbReference type="NCBI Taxonomy" id="252246"/>
    <lineage>
        <taxon>Bacteria</taxon>
        <taxon>Bacillati</taxon>
        <taxon>Bacillota</taxon>
        <taxon>Bacilli</taxon>
        <taxon>Bacillales</taxon>
        <taxon>Alicyclobacillaceae</taxon>
        <taxon>Alicyclobacillus</taxon>
    </lineage>
</organism>
<evidence type="ECO:0000256" key="1">
    <source>
        <dbReference type="ARBA" id="ARBA00013260"/>
    </source>
</evidence>
<comment type="function">
    <text evidence="8">Hydrolyzes ribosome-free peptidyl-tRNAs (with 1 or more amino acids incorporated), which drop off the ribosome during protein synthesis, or as a result of ribosome stalling.</text>
</comment>
<dbReference type="AlphaFoldDB" id="A0A1N7MIN9"/>
<feature type="active site" description="Proton acceptor" evidence="8">
    <location>
        <position position="19"/>
    </location>
</feature>
<name>A0A1N7MIN9_9BACL</name>
<dbReference type="PANTHER" id="PTHR17224">
    <property type="entry name" value="PEPTIDYL-TRNA HYDROLASE"/>
    <property type="match status" value="1"/>
</dbReference>
<evidence type="ECO:0000256" key="6">
    <source>
        <dbReference type="ARBA" id="ARBA00048707"/>
    </source>
</evidence>
<evidence type="ECO:0000313" key="11">
    <source>
        <dbReference type="EMBL" id="SIS85937.1"/>
    </source>
</evidence>
<comment type="catalytic activity">
    <reaction evidence="6 8 9">
        <text>an N-acyl-L-alpha-aminoacyl-tRNA + H2O = an N-acyl-L-amino acid + a tRNA + H(+)</text>
        <dbReference type="Rhea" id="RHEA:54448"/>
        <dbReference type="Rhea" id="RHEA-COMP:10123"/>
        <dbReference type="Rhea" id="RHEA-COMP:13883"/>
        <dbReference type="ChEBI" id="CHEBI:15377"/>
        <dbReference type="ChEBI" id="CHEBI:15378"/>
        <dbReference type="ChEBI" id="CHEBI:59874"/>
        <dbReference type="ChEBI" id="CHEBI:78442"/>
        <dbReference type="ChEBI" id="CHEBI:138191"/>
        <dbReference type="EC" id="3.1.1.29"/>
    </reaction>
</comment>
<keyword evidence="3 8" id="KW-0378">Hydrolase</keyword>
<dbReference type="Pfam" id="PF01195">
    <property type="entry name" value="Pept_tRNA_hydro"/>
    <property type="match status" value="1"/>
</dbReference>
<dbReference type="InterPro" id="IPR018171">
    <property type="entry name" value="Pept_tRNA_hydro_CS"/>
</dbReference>
<dbReference type="NCBIfam" id="TIGR00447">
    <property type="entry name" value="pth"/>
    <property type="match status" value="1"/>
</dbReference>
<protein>
    <recommendedName>
        <fullName evidence="7 8">Peptidyl-tRNA hydrolase</fullName>
        <shortName evidence="8">Pth</shortName>
        <ecNumber evidence="1 8">3.1.1.29</ecNumber>
    </recommendedName>
</protein>
<dbReference type="PROSITE" id="PS01196">
    <property type="entry name" value="PEPT_TRNA_HYDROL_2"/>
    <property type="match status" value="1"/>
</dbReference>
<evidence type="ECO:0000256" key="7">
    <source>
        <dbReference type="ARBA" id="ARBA00050038"/>
    </source>
</evidence>
<dbReference type="EMBL" id="FTOO01000005">
    <property type="protein sequence ID" value="SIS85937.1"/>
    <property type="molecule type" value="Genomic_DNA"/>
</dbReference>
<feature type="binding site" evidence="8">
    <location>
        <position position="113"/>
    </location>
    <ligand>
        <name>tRNA</name>
        <dbReference type="ChEBI" id="CHEBI:17843"/>
    </ligand>
</feature>
<comment type="similarity">
    <text evidence="5 8 10">Belongs to the PTH family.</text>
</comment>